<sequence length="163" mass="18368">MCQDILDPLKTWCYVKRICLNLPHLKSFTHQDYGTLQKWALDIVGPLTEDKLGKKYIITAINYFTFWPEIVARFGRSKQLITDRGPKIVGNSIESYLINNALEQEVTTPPSGQQALRTPKWLTGTTSCQALLGASKHRLDRAPSHCLCCVVGCWVFFIGVSPL</sequence>
<protein>
    <submittedName>
        <fullName evidence="1">Uncharacterized protein</fullName>
    </submittedName>
</protein>
<name>A0ACC2TTM8_9FUNG</name>
<evidence type="ECO:0000313" key="2">
    <source>
        <dbReference type="Proteomes" id="UP001165960"/>
    </source>
</evidence>
<evidence type="ECO:0000313" key="1">
    <source>
        <dbReference type="EMBL" id="KAJ9077962.1"/>
    </source>
</evidence>
<comment type="caution">
    <text evidence="1">The sequence shown here is derived from an EMBL/GenBank/DDBJ whole genome shotgun (WGS) entry which is preliminary data.</text>
</comment>
<accession>A0ACC2TTM8</accession>
<organism evidence="1 2">
    <name type="scientific">Entomophthora muscae</name>
    <dbReference type="NCBI Taxonomy" id="34485"/>
    <lineage>
        <taxon>Eukaryota</taxon>
        <taxon>Fungi</taxon>
        <taxon>Fungi incertae sedis</taxon>
        <taxon>Zoopagomycota</taxon>
        <taxon>Entomophthoromycotina</taxon>
        <taxon>Entomophthoromycetes</taxon>
        <taxon>Entomophthorales</taxon>
        <taxon>Entomophthoraceae</taxon>
        <taxon>Entomophthora</taxon>
    </lineage>
</organism>
<gene>
    <name evidence="1" type="ORF">DSO57_1011498</name>
</gene>
<dbReference type="EMBL" id="QTSX02002169">
    <property type="protein sequence ID" value="KAJ9077962.1"/>
    <property type="molecule type" value="Genomic_DNA"/>
</dbReference>
<keyword evidence="2" id="KW-1185">Reference proteome</keyword>
<proteinExistence type="predicted"/>
<reference evidence="1" key="1">
    <citation type="submission" date="2022-04" db="EMBL/GenBank/DDBJ databases">
        <title>Genome of the entomopathogenic fungus Entomophthora muscae.</title>
        <authorList>
            <person name="Elya C."/>
            <person name="Lovett B.R."/>
            <person name="Lee E."/>
            <person name="Macias A.M."/>
            <person name="Hajek A.E."/>
            <person name="De Bivort B.L."/>
            <person name="Kasson M.T."/>
            <person name="De Fine Licht H.H."/>
            <person name="Stajich J.E."/>
        </authorList>
    </citation>
    <scope>NUCLEOTIDE SEQUENCE</scope>
    <source>
        <strain evidence="1">Berkeley</strain>
    </source>
</reference>
<dbReference type="Proteomes" id="UP001165960">
    <property type="component" value="Unassembled WGS sequence"/>
</dbReference>